<dbReference type="Proteomes" id="UP001501081">
    <property type="component" value="Unassembled WGS sequence"/>
</dbReference>
<evidence type="ECO:0000313" key="2">
    <source>
        <dbReference type="EMBL" id="GAA3965302.1"/>
    </source>
</evidence>
<protein>
    <recommendedName>
        <fullName evidence="1">DUF4833 domain-containing protein</fullName>
    </recommendedName>
</protein>
<comment type="caution">
    <text evidence="2">The sequence shown here is derived from an EMBL/GenBank/DDBJ whole genome shotgun (WGS) entry which is preliminary data.</text>
</comment>
<dbReference type="InterPro" id="IPR032269">
    <property type="entry name" value="DUF4833"/>
</dbReference>
<sequence length="186" mass="21095">MLFKKFFLTVLGFVISSLMIDKVSAQISDPSPIAFPTPKNVANMLFYLQRDPNTNTLIYALNLAEDGSIKSDNPVSIYWVRYGEDGAKKALGYIQKKFAYGLITREITKDKFELRFVSHKALPLYLTKVDQKYIVMVTANSKNIRINRLFVRIVGGSFWLPNVRYALIEGTDMATGKPVTEKITVK</sequence>
<feature type="domain" description="DUF4833" evidence="1">
    <location>
        <begin position="46"/>
        <end position="182"/>
    </location>
</feature>
<gene>
    <name evidence="2" type="ORF">GCM10022246_17990</name>
</gene>
<keyword evidence="3" id="KW-1185">Reference proteome</keyword>
<dbReference type="Pfam" id="PF16117">
    <property type="entry name" value="DUF4833"/>
    <property type="match status" value="1"/>
</dbReference>
<evidence type="ECO:0000313" key="3">
    <source>
        <dbReference type="Proteomes" id="UP001501081"/>
    </source>
</evidence>
<name>A0ABP7PGJ8_9SPHI</name>
<organism evidence="2 3">
    <name type="scientific">Pedobacter ginsengiterrae</name>
    <dbReference type="NCBI Taxonomy" id="871696"/>
    <lineage>
        <taxon>Bacteria</taxon>
        <taxon>Pseudomonadati</taxon>
        <taxon>Bacteroidota</taxon>
        <taxon>Sphingobacteriia</taxon>
        <taxon>Sphingobacteriales</taxon>
        <taxon>Sphingobacteriaceae</taxon>
        <taxon>Pedobacter</taxon>
    </lineage>
</organism>
<evidence type="ECO:0000259" key="1">
    <source>
        <dbReference type="Pfam" id="PF16117"/>
    </source>
</evidence>
<accession>A0ABP7PGJ8</accession>
<dbReference type="EMBL" id="BAABAK010000009">
    <property type="protein sequence ID" value="GAA3965302.1"/>
    <property type="molecule type" value="Genomic_DNA"/>
</dbReference>
<proteinExistence type="predicted"/>
<reference evidence="3" key="1">
    <citation type="journal article" date="2019" name="Int. J. Syst. Evol. Microbiol.">
        <title>The Global Catalogue of Microorganisms (GCM) 10K type strain sequencing project: providing services to taxonomists for standard genome sequencing and annotation.</title>
        <authorList>
            <consortium name="The Broad Institute Genomics Platform"/>
            <consortium name="The Broad Institute Genome Sequencing Center for Infectious Disease"/>
            <person name="Wu L."/>
            <person name="Ma J."/>
        </authorList>
    </citation>
    <scope>NUCLEOTIDE SEQUENCE [LARGE SCALE GENOMIC DNA]</scope>
    <source>
        <strain evidence="3">JCM 17338</strain>
    </source>
</reference>